<evidence type="ECO:0000313" key="8">
    <source>
        <dbReference type="Proteomes" id="UP000694864"/>
    </source>
</evidence>
<dbReference type="SUPFAM" id="SSF55455">
    <property type="entry name" value="SRF-like"/>
    <property type="match status" value="1"/>
</dbReference>
<dbReference type="InterPro" id="IPR033897">
    <property type="entry name" value="SRF-like_MADS-box"/>
</dbReference>
<evidence type="ECO:0000313" key="9">
    <source>
        <dbReference type="RefSeq" id="XP_019097705.1"/>
    </source>
</evidence>
<dbReference type="CDD" id="cd00266">
    <property type="entry name" value="MADS_SRF_like"/>
    <property type="match status" value="1"/>
</dbReference>
<dbReference type="PROSITE" id="PS50066">
    <property type="entry name" value="MADS_BOX_2"/>
    <property type="match status" value="1"/>
</dbReference>
<proteinExistence type="predicted"/>
<keyword evidence="4" id="KW-0804">Transcription</keyword>
<keyword evidence="5" id="KW-0539">Nucleus</keyword>
<dbReference type="SMART" id="SM00432">
    <property type="entry name" value="MADS"/>
    <property type="match status" value="1"/>
</dbReference>
<evidence type="ECO:0000256" key="4">
    <source>
        <dbReference type="ARBA" id="ARBA00023163"/>
    </source>
</evidence>
<evidence type="ECO:0000256" key="1">
    <source>
        <dbReference type="ARBA" id="ARBA00004123"/>
    </source>
</evidence>
<reference evidence="9" key="2">
    <citation type="submission" date="2025-08" db="UniProtKB">
        <authorList>
            <consortium name="RefSeq"/>
        </authorList>
    </citation>
    <scope>IDENTIFICATION</scope>
    <source>
        <tissue evidence="9">Leaf</tissue>
    </source>
</reference>
<reference evidence="8" key="1">
    <citation type="journal article" date="2014" name="Nat. Commun.">
        <title>The emerging biofuel crop Camelina sativa retains a highly undifferentiated hexaploid genome structure.</title>
        <authorList>
            <person name="Kagale S."/>
            <person name="Koh C."/>
            <person name="Nixon J."/>
            <person name="Bollina V."/>
            <person name="Clarke W.E."/>
            <person name="Tuteja R."/>
            <person name="Spillane C."/>
            <person name="Robinson S.J."/>
            <person name="Links M.G."/>
            <person name="Clarke C."/>
            <person name="Higgins E.E."/>
            <person name="Huebert T."/>
            <person name="Sharpe A.G."/>
            <person name="Parkin I.A."/>
        </authorList>
    </citation>
    <scope>NUCLEOTIDE SEQUENCE [LARGE SCALE GENOMIC DNA]</scope>
    <source>
        <strain evidence="8">cv. DH55</strain>
    </source>
</reference>
<comment type="subcellular location">
    <subcellularLocation>
        <location evidence="1">Nucleus</location>
    </subcellularLocation>
</comment>
<evidence type="ECO:0000256" key="6">
    <source>
        <dbReference type="SAM" id="MobiDB-lite"/>
    </source>
</evidence>
<feature type="region of interest" description="Disordered" evidence="6">
    <location>
        <begin position="225"/>
        <end position="254"/>
    </location>
</feature>
<evidence type="ECO:0000259" key="7">
    <source>
        <dbReference type="PROSITE" id="PS50066"/>
    </source>
</evidence>
<accession>A0ABM1RFB7</accession>
<dbReference type="Pfam" id="PF00319">
    <property type="entry name" value="SRF-TF"/>
    <property type="match status" value="1"/>
</dbReference>
<keyword evidence="3" id="KW-0238">DNA-binding</keyword>
<keyword evidence="2" id="KW-0805">Transcription regulation</keyword>
<evidence type="ECO:0000256" key="2">
    <source>
        <dbReference type="ARBA" id="ARBA00023015"/>
    </source>
</evidence>
<feature type="domain" description="MADS-box" evidence="7">
    <location>
        <begin position="12"/>
        <end position="47"/>
    </location>
</feature>
<sequence length="254" mass="28224">MGKRKTPTTWANEKARRLSLEKRLAGLVKKTKELSILCDMRACLVVYDREVDHLEVWPAPQTAKSLFDKFYSLTDHERNMKAVDPESFIQTNIQKLEKKIADTRKAITEIEMDNLMLELSLGRQLADLSRTEVDKLLSYTGKKIMCLRKEMGSEEQLDIMSVDEASLGDATLRASNVPSAGWGGNVMETGSMYYFDQWGSADPEVQEPSDETHLPTMVTGMDLNMEPAVGDKNLGGTSKGESSKAGAGAEDHAE</sequence>
<dbReference type="InterPro" id="IPR036879">
    <property type="entry name" value="TF_MADSbox_sf"/>
</dbReference>
<evidence type="ECO:0000256" key="3">
    <source>
        <dbReference type="ARBA" id="ARBA00023125"/>
    </source>
</evidence>
<dbReference type="GeneID" id="104768847"/>
<evidence type="ECO:0000256" key="5">
    <source>
        <dbReference type="ARBA" id="ARBA00023242"/>
    </source>
</evidence>
<dbReference type="InterPro" id="IPR002100">
    <property type="entry name" value="TF_MADSbox"/>
</dbReference>
<organism evidence="8 9">
    <name type="scientific">Camelina sativa</name>
    <name type="common">False flax</name>
    <name type="synonym">Myagrum sativum</name>
    <dbReference type="NCBI Taxonomy" id="90675"/>
    <lineage>
        <taxon>Eukaryota</taxon>
        <taxon>Viridiplantae</taxon>
        <taxon>Streptophyta</taxon>
        <taxon>Embryophyta</taxon>
        <taxon>Tracheophyta</taxon>
        <taxon>Spermatophyta</taxon>
        <taxon>Magnoliopsida</taxon>
        <taxon>eudicotyledons</taxon>
        <taxon>Gunneridae</taxon>
        <taxon>Pentapetalae</taxon>
        <taxon>rosids</taxon>
        <taxon>malvids</taxon>
        <taxon>Brassicales</taxon>
        <taxon>Brassicaceae</taxon>
        <taxon>Camelineae</taxon>
        <taxon>Camelina</taxon>
    </lineage>
</organism>
<dbReference type="Gene3D" id="3.40.1810.10">
    <property type="entry name" value="Transcription factor, MADS-box"/>
    <property type="match status" value="1"/>
</dbReference>
<dbReference type="RefSeq" id="XP_019097705.1">
    <property type="nucleotide sequence ID" value="XM_019242160.1"/>
</dbReference>
<gene>
    <name evidence="9" type="primary">LOC104768847</name>
</gene>
<protein>
    <submittedName>
        <fullName evidence="9">Agamous-like MADS-box protein AGL80</fullName>
    </submittedName>
</protein>
<name>A0ABM1RFB7_CAMSA</name>
<keyword evidence="8" id="KW-1185">Reference proteome</keyword>
<dbReference type="Proteomes" id="UP000694864">
    <property type="component" value="Chromosome 20"/>
</dbReference>